<proteinExistence type="predicted"/>
<dbReference type="InterPro" id="IPR051407">
    <property type="entry name" value="Bact_OM_lipoprot/Surf_antigen"/>
</dbReference>
<dbReference type="InterPro" id="IPR008816">
    <property type="entry name" value="Gly_zipper_2TM_dom"/>
</dbReference>
<dbReference type="Pfam" id="PF05433">
    <property type="entry name" value="Rick_17kDa_Anti"/>
    <property type="match status" value="1"/>
</dbReference>
<keyword evidence="4" id="KW-0812">Transmembrane</keyword>
<feature type="domain" description="Glycine zipper 2TM" evidence="5">
    <location>
        <begin position="108"/>
        <end position="146"/>
    </location>
</feature>
<evidence type="ECO:0000259" key="5">
    <source>
        <dbReference type="Pfam" id="PF05433"/>
    </source>
</evidence>
<evidence type="ECO:0000256" key="1">
    <source>
        <dbReference type="ARBA" id="ARBA00004370"/>
    </source>
</evidence>
<comment type="subcellular location">
    <subcellularLocation>
        <location evidence="1">Membrane</location>
    </subcellularLocation>
</comment>
<gene>
    <name evidence="6" type="ORF">J2X15_000689</name>
</gene>
<feature type="compositionally biased region" description="Low complexity" evidence="3">
    <location>
        <begin position="59"/>
        <end position="84"/>
    </location>
</feature>
<comment type="caution">
    <text evidence="6">The sequence shown here is derived from an EMBL/GenBank/DDBJ whole genome shotgun (WGS) entry which is preliminary data.</text>
</comment>
<accession>A0ABU1ZIW6</accession>
<evidence type="ECO:0000256" key="3">
    <source>
        <dbReference type="SAM" id="MobiDB-lite"/>
    </source>
</evidence>
<evidence type="ECO:0000256" key="2">
    <source>
        <dbReference type="ARBA" id="ARBA00023136"/>
    </source>
</evidence>
<dbReference type="RefSeq" id="WP_310339511.1">
    <property type="nucleotide sequence ID" value="NZ_JAVDXO010000001.1"/>
</dbReference>
<protein>
    <submittedName>
        <fullName evidence="6">Uncharacterized protein YcfJ</fullName>
    </submittedName>
</protein>
<keyword evidence="7" id="KW-1185">Reference proteome</keyword>
<feature type="compositionally biased region" description="Low complexity" evidence="3">
    <location>
        <begin position="91"/>
        <end position="101"/>
    </location>
</feature>
<keyword evidence="2 4" id="KW-0472">Membrane</keyword>
<keyword evidence="4" id="KW-1133">Transmembrane helix</keyword>
<dbReference type="Proteomes" id="UP001268089">
    <property type="component" value="Unassembled WGS sequence"/>
</dbReference>
<feature type="transmembrane region" description="Helical" evidence="4">
    <location>
        <begin position="20"/>
        <end position="42"/>
    </location>
</feature>
<dbReference type="PANTHER" id="PTHR35603:SF2">
    <property type="entry name" value="OUTER MEMBRANE LIPOPROTEIN"/>
    <property type="match status" value="1"/>
</dbReference>
<dbReference type="EMBL" id="JAVDXO010000001">
    <property type="protein sequence ID" value="MDR7305423.1"/>
    <property type="molecule type" value="Genomic_DNA"/>
</dbReference>
<dbReference type="PANTHER" id="PTHR35603">
    <property type="match status" value="1"/>
</dbReference>
<evidence type="ECO:0000256" key="4">
    <source>
        <dbReference type="SAM" id="Phobius"/>
    </source>
</evidence>
<feature type="region of interest" description="Disordered" evidence="3">
    <location>
        <begin position="59"/>
        <end position="101"/>
    </location>
</feature>
<sequence>MNSYPIPANQPRVWRLHPLIAVAAGSVVLVSLLGAAAITGILPNSNAKADAAVTAPADVTASPAPTSLHKAVSQKPTTQKTSTQVATNSNAPAQPAAAPAQKNSVVGIGVGALVGGALGSQIGSGDGKTLATIAGAVGGGYVGNEIAKKNAAP</sequence>
<organism evidence="6 7">
    <name type="scientific">Rhodoferax saidenbachensis</name>
    <dbReference type="NCBI Taxonomy" id="1484693"/>
    <lineage>
        <taxon>Bacteria</taxon>
        <taxon>Pseudomonadati</taxon>
        <taxon>Pseudomonadota</taxon>
        <taxon>Betaproteobacteria</taxon>
        <taxon>Burkholderiales</taxon>
        <taxon>Comamonadaceae</taxon>
        <taxon>Rhodoferax</taxon>
    </lineage>
</organism>
<evidence type="ECO:0000313" key="7">
    <source>
        <dbReference type="Proteomes" id="UP001268089"/>
    </source>
</evidence>
<reference evidence="6 7" key="1">
    <citation type="submission" date="2023-07" db="EMBL/GenBank/DDBJ databases">
        <title>Sorghum-associated microbial communities from plants grown in Nebraska, USA.</title>
        <authorList>
            <person name="Schachtman D."/>
        </authorList>
    </citation>
    <scope>NUCLEOTIDE SEQUENCE [LARGE SCALE GENOMIC DNA]</scope>
    <source>
        <strain evidence="6 7">BE308</strain>
    </source>
</reference>
<name>A0ABU1ZIW6_9BURK</name>
<evidence type="ECO:0000313" key="6">
    <source>
        <dbReference type="EMBL" id="MDR7305423.1"/>
    </source>
</evidence>